<dbReference type="EMBL" id="KV424004">
    <property type="protein sequence ID" value="KZT54906.1"/>
    <property type="molecule type" value="Genomic_DNA"/>
</dbReference>
<name>A0A165EI08_9BASI</name>
<evidence type="ECO:0000313" key="2">
    <source>
        <dbReference type="EMBL" id="KZT54906.1"/>
    </source>
</evidence>
<feature type="signal peptide" evidence="1">
    <location>
        <begin position="1"/>
        <end position="18"/>
    </location>
</feature>
<reference evidence="2 3" key="1">
    <citation type="journal article" date="2016" name="Mol. Biol. Evol.">
        <title>Comparative Genomics of Early-Diverging Mushroom-Forming Fungi Provides Insights into the Origins of Lignocellulose Decay Capabilities.</title>
        <authorList>
            <person name="Nagy L.G."/>
            <person name="Riley R."/>
            <person name="Tritt A."/>
            <person name="Adam C."/>
            <person name="Daum C."/>
            <person name="Floudas D."/>
            <person name="Sun H."/>
            <person name="Yadav J.S."/>
            <person name="Pangilinan J."/>
            <person name="Larsson K.H."/>
            <person name="Matsuura K."/>
            <person name="Barry K."/>
            <person name="Labutti K."/>
            <person name="Kuo R."/>
            <person name="Ohm R.A."/>
            <person name="Bhattacharya S.S."/>
            <person name="Shirouzu T."/>
            <person name="Yoshinaga Y."/>
            <person name="Martin F.M."/>
            <person name="Grigoriev I.V."/>
            <person name="Hibbett D.S."/>
        </authorList>
    </citation>
    <scope>NUCLEOTIDE SEQUENCE [LARGE SCALE GENOMIC DNA]</scope>
    <source>
        <strain evidence="2 3">HHB12733</strain>
    </source>
</reference>
<feature type="chain" id="PRO_5007857239" description="Lytic polysaccharide monooxygenase" evidence="1">
    <location>
        <begin position="19"/>
        <end position="276"/>
    </location>
</feature>
<feature type="non-terminal residue" evidence="2">
    <location>
        <position position="276"/>
    </location>
</feature>
<sequence length="276" mass="30524">MRFAALAFLSAFVVAALAQCTSNDIIPDFYGTSQVVYVGDRLFAAVINSNQCRPRELITGPVYLYRPGDSNFTPLEVGYWNGLNASSPTNSIPCPSITPLGYGYRVVIIPDRHSPARTPQYSTTFAVVSQSWFEASYDQVFLWEPTTARDDTKWSSTGQQLLAWDDTNRAFDEFEVLLYKASDVTWGPLHLAHVRGASCPQAPEAGSCATTEFYFEYSRKLPVGEGYQVVLQPTAKDKAEVIAVSGLIEIVDYPVTTNTFPFTWTPIKTITNVPTA</sequence>
<evidence type="ECO:0000313" key="3">
    <source>
        <dbReference type="Proteomes" id="UP000076842"/>
    </source>
</evidence>
<dbReference type="AlphaFoldDB" id="A0A165EI08"/>
<evidence type="ECO:0000256" key="1">
    <source>
        <dbReference type="SAM" id="SignalP"/>
    </source>
</evidence>
<protein>
    <recommendedName>
        <fullName evidence="4">Lytic polysaccharide monooxygenase</fullName>
    </recommendedName>
</protein>
<dbReference type="OrthoDB" id="3379144at2759"/>
<evidence type="ECO:0008006" key="4">
    <source>
        <dbReference type="Google" id="ProtNLM"/>
    </source>
</evidence>
<dbReference type="InParanoid" id="A0A165EI08"/>
<keyword evidence="1" id="KW-0732">Signal</keyword>
<gene>
    <name evidence="2" type="ORF">CALCODRAFT_499216</name>
</gene>
<proteinExistence type="predicted"/>
<accession>A0A165EI08</accession>
<organism evidence="2 3">
    <name type="scientific">Calocera cornea HHB12733</name>
    <dbReference type="NCBI Taxonomy" id="1353952"/>
    <lineage>
        <taxon>Eukaryota</taxon>
        <taxon>Fungi</taxon>
        <taxon>Dikarya</taxon>
        <taxon>Basidiomycota</taxon>
        <taxon>Agaricomycotina</taxon>
        <taxon>Dacrymycetes</taxon>
        <taxon>Dacrymycetales</taxon>
        <taxon>Dacrymycetaceae</taxon>
        <taxon>Calocera</taxon>
    </lineage>
</organism>
<dbReference type="Proteomes" id="UP000076842">
    <property type="component" value="Unassembled WGS sequence"/>
</dbReference>
<keyword evidence="3" id="KW-1185">Reference proteome</keyword>